<dbReference type="EMBL" id="VBPB01000353">
    <property type="protein sequence ID" value="TMQ68994.1"/>
    <property type="molecule type" value="Genomic_DNA"/>
</dbReference>
<dbReference type="Pfam" id="PF13482">
    <property type="entry name" value="RNase_H_2"/>
    <property type="match status" value="1"/>
</dbReference>
<dbReference type="AlphaFoldDB" id="A0A538TZC2"/>
<protein>
    <recommendedName>
        <fullName evidence="2">YprB ribonuclease H-like domain-containing protein</fullName>
    </recommendedName>
</protein>
<feature type="region of interest" description="Disordered" evidence="1">
    <location>
        <begin position="378"/>
        <end position="397"/>
    </location>
</feature>
<dbReference type="PANTHER" id="PTHR38462">
    <property type="entry name" value="EXONUCLEASE-LIKE PROTEIN"/>
    <property type="match status" value="1"/>
</dbReference>
<organism evidence="3 4">
    <name type="scientific">Eiseniibacteriota bacterium</name>
    <dbReference type="NCBI Taxonomy" id="2212470"/>
    <lineage>
        <taxon>Bacteria</taxon>
        <taxon>Candidatus Eiseniibacteriota</taxon>
    </lineage>
</organism>
<comment type="caution">
    <text evidence="3">The sequence shown here is derived from an EMBL/GenBank/DDBJ whole genome shotgun (WGS) entry which is preliminary data.</text>
</comment>
<gene>
    <name evidence="3" type="ORF">E6K81_15920</name>
</gene>
<feature type="region of interest" description="Disordered" evidence="1">
    <location>
        <begin position="291"/>
        <end position="367"/>
    </location>
</feature>
<feature type="compositionally biased region" description="Low complexity" evidence="1">
    <location>
        <begin position="357"/>
        <end position="366"/>
    </location>
</feature>
<evidence type="ECO:0000256" key="1">
    <source>
        <dbReference type="SAM" id="MobiDB-lite"/>
    </source>
</evidence>
<feature type="region of interest" description="Disordered" evidence="1">
    <location>
        <begin position="1"/>
        <end position="117"/>
    </location>
</feature>
<dbReference type="PANTHER" id="PTHR38462:SF1">
    <property type="entry name" value="YPRB RIBONUCLEASE H-LIKE DOMAIN-CONTAINING PROTEIN"/>
    <property type="match status" value="1"/>
</dbReference>
<feature type="domain" description="YprB ribonuclease H-like" evidence="2">
    <location>
        <begin position="183"/>
        <end position="293"/>
    </location>
</feature>
<feature type="compositionally biased region" description="Low complexity" evidence="1">
    <location>
        <begin position="378"/>
        <end position="389"/>
    </location>
</feature>
<name>A0A538TZC2_UNCEI</name>
<evidence type="ECO:0000313" key="3">
    <source>
        <dbReference type="EMBL" id="TMQ68994.1"/>
    </source>
</evidence>
<reference evidence="3 4" key="1">
    <citation type="journal article" date="2019" name="Nat. Microbiol.">
        <title>Mediterranean grassland soil C-N compound turnover is dependent on rainfall and depth, and is mediated by genomically divergent microorganisms.</title>
        <authorList>
            <person name="Diamond S."/>
            <person name="Andeer P.F."/>
            <person name="Li Z."/>
            <person name="Crits-Christoph A."/>
            <person name="Burstein D."/>
            <person name="Anantharaman K."/>
            <person name="Lane K.R."/>
            <person name="Thomas B.C."/>
            <person name="Pan C."/>
            <person name="Northen T.R."/>
            <person name="Banfield J.F."/>
        </authorList>
    </citation>
    <scope>NUCLEOTIDE SEQUENCE [LARGE SCALE GENOMIC DNA]</scope>
    <source>
        <strain evidence="3">WS_11</strain>
    </source>
</reference>
<dbReference type="Proteomes" id="UP000319771">
    <property type="component" value="Unassembled WGS sequence"/>
</dbReference>
<dbReference type="SUPFAM" id="SSF53098">
    <property type="entry name" value="Ribonuclease H-like"/>
    <property type="match status" value="1"/>
</dbReference>
<dbReference type="InterPro" id="IPR036397">
    <property type="entry name" value="RNaseH_sf"/>
</dbReference>
<evidence type="ECO:0000313" key="4">
    <source>
        <dbReference type="Proteomes" id="UP000319771"/>
    </source>
</evidence>
<dbReference type="InterPro" id="IPR012337">
    <property type="entry name" value="RNaseH-like_sf"/>
</dbReference>
<dbReference type="GO" id="GO:0003676">
    <property type="term" value="F:nucleic acid binding"/>
    <property type="evidence" value="ECO:0007669"/>
    <property type="project" value="InterPro"/>
</dbReference>
<evidence type="ECO:0000259" key="2">
    <source>
        <dbReference type="Pfam" id="PF13482"/>
    </source>
</evidence>
<accession>A0A538TZC2</accession>
<sequence>MRGRGMSTPGATLKARLGELARARKSALVPAEETARQVPGPGDGQESCGGTFPHTPKQQGIQESRSMHPPESVSAPVGGQRLSGGASEARGSQGWRSEPRGSEPEQDAEANVPPEIGAGRDFAGVEAFLPGGEWHNERGSVFVHERLRSEIERPRRNWGQLGEAPAEEPDLIAACALGLERVLFLDLETGGLSSSPVFLAGTMHWNGSDFVLRQYFARHYGEEATLLAALDQATRGFECLVTFNGKSYDVPFLRDRANVHRVRVGMPPRHLDLLHPARRRWRGTLPDCRLQTLIPRLPPPPRGGRAGGGGPGALPRLRPPRGPLPAGPGLPSQPAGRHHDERDPGRPLSPLTPPRSPSYTRTTSSRCGQVLTSVVARDASSSFVSSAVVFPADRSRS</sequence>
<dbReference type="Gene3D" id="3.30.420.10">
    <property type="entry name" value="Ribonuclease H-like superfamily/Ribonuclease H"/>
    <property type="match status" value="1"/>
</dbReference>
<proteinExistence type="predicted"/>
<dbReference type="InterPro" id="IPR038720">
    <property type="entry name" value="YprB_RNase_H-like_dom"/>
</dbReference>